<evidence type="ECO:0000313" key="8">
    <source>
        <dbReference type="EMBL" id="RHW47961.1"/>
    </source>
</evidence>
<dbReference type="GO" id="GO:0008360">
    <property type="term" value="P:regulation of cell shape"/>
    <property type="evidence" value="ECO:0007669"/>
    <property type="project" value="UniProtKB-UniRule"/>
</dbReference>
<reference evidence="8 9" key="1">
    <citation type="submission" date="2018-08" db="EMBL/GenBank/DDBJ databases">
        <title>Whole genome sequence analysis of Dermacoccus abyssi bacteria isolated from Deep Mariana trench Micromonospora spp reveals genes involved in the environmental adaptation and production of secondary metabolites.</title>
        <authorList>
            <person name="Abdel-Mageed W.M."/>
            <person name="Lehri B."/>
            <person name="Nouioui I."/>
            <person name="Goodfellow I."/>
            <person name="Jaspars M."/>
            <person name="Karlyshev A."/>
        </authorList>
    </citation>
    <scope>NUCLEOTIDE SEQUENCE [LARGE SCALE GENOMIC DNA]</scope>
    <source>
        <strain evidence="8 9">MT1.1</strain>
    </source>
</reference>
<feature type="active site" description="Proton donor/acceptor" evidence="6">
    <location>
        <position position="252"/>
    </location>
</feature>
<dbReference type="InterPro" id="IPR005490">
    <property type="entry name" value="LD_TPept_cat_dom"/>
</dbReference>
<gene>
    <name evidence="8" type="ORF">D1832_00490</name>
</gene>
<accession>A0A417ZBD6</accession>
<evidence type="ECO:0000256" key="5">
    <source>
        <dbReference type="ARBA" id="ARBA00023316"/>
    </source>
</evidence>
<dbReference type="InterPro" id="IPR036365">
    <property type="entry name" value="PGBD-like_sf"/>
</dbReference>
<keyword evidence="2" id="KW-0808">Transferase</keyword>
<dbReference type="PROSITE" id="PS51318">
    <property type="entry name" value="TAT"/>
    <property type="match status" value="1"/>
</dbReference>
<protein>
    <submittedName>
        <fullName evidence="8">Murein L,D-transpeptidase</fullName>
    </submittedName>
</protein>
<dbReference type="PROSITE" id="PS52029">
    <property type="entry name" value="LD_TPASE"/>
    <property type="match status" value="1"/>
</dbReference>
<dbReference type="AlphaFoldDB" id="A0A417ZBD6"/>
<dbReference type="SUPFAM" id="SSF141523">
    <property type="entry name" value="L,D-transpeptidase catalytic domain-like"/>
    <property type="match status" value="1"/>
</dbReference>
<evidence type="ECO:0000313" key="9">
    <source>
        <dbReference type="Proteomes" id="UP000285376"/>
    </source>
</evidence>
<keyword evidence="4 6" id="KW-0573">Peptidoglycan synthesis</keyword>
<dbReference type="SUPFAM" id="SSF47090">
    <property type="entry name" value="PGBD-like"/>
    <property type="match status" value="1"/>
</dbReference>
<name>A0A417ZBD6_9MICO</name>
<keyword evidence="5 6" id="KW-0961">Cell wall biogenesis/degradation</keyword>
<dbReference type="Gene3D" id="2.40.440.10">
    <property type="entry name" value="L,D-transpeptidase catalytic domain-like"/>
    <property type="match status" value="1"/>
</dbReference>
<dbReference type="InterPro" id="IPR002477">
    <property type="entry name" value="Peptidoglycan-bd-like"/>
</dbReference>
<dbReference type="GO" id="GO:0071555">
    <property type="term" value="P:cell wall organization"/>
    <property type="evidence" value="ECO:0007669"/>
    <property type="project" value="UniProtKB-UniRule"/>
</dbReference>
<dbReference type="Gene3D" id="1.10.101.10">
    <property type="entry name" value="PGBD-like superfamily/PGBD"/>
    <property type="match status" value="1"/>
</dbReference>
<feature type="domain" description="L,D-TPase catalytic" evidence="7">
    <location>
        <begin position="172"/>
        <end position="292"/>
    </location>
</feature>
<dbReference type="Proteomes" id="UP000285376">
    <property type="component" value="Unassembled WGS sequence"/>
</dbReference>
<evidence type="ECO:0000256" key="2">
    <source>
        <dbReference type="ARBA" id="ARBA00022679"/>
    </source>
</evidence>
<dbReference type="EMBL" id="QWLM01000001">
    <property type="protein sequence ID" value="RHW47961.1"/>
    <property type="molecule type" value="Genomic_DNA"/>
</dbReference>
<dbReference type="Pfam" id="PF03734">
    <property type="entry name" value="YkuD"/>
    <property type="match status" value="1"/>
</dbReference>
<comment type="pathway">
    <text evidence="1 6">Cell wall biogenesis; peptidoglycan biosynthesis.</text>
</comment>
<organism evidence="8 9">
    <name type="scientific">Dermacoccus abyssi</name>
    <dbReference type="NCBI Taxonomy" id="322596"/>
    <lineage>
        <taxon>Bacteria</taxon>
        <taxon>Bacillati</taxon>
        <taxon>Actinomycetota</taxon>
        <taxon>Actinomycetes</taxon>
        <taxon>Micrococcales</taxon>
        <taxon>Dermacoccaceae</taxon>
        <taxon>Dermacoccus</taxon>
    </lineage>
</organism>
<evidence type="ECO:0000256" key="3">
    <source>
        <dbReference type="ARBA" id="ARBA00022960"/>
    </source>
</evidence>
<dbReference type="UniPathway" id="UPA00219"/>
<dbReference type="GO" id="GO:0009252">
    <property type="term" value="P:peptidoglycan biosynthetic process"/>
    <property type="evidence" value="ECO:0007669"/>
    <property type="project" value="UniProtKB-UniPathway"/>
</dbReference>
<dbReference type="InterPro" id="IPR036366">
    <property type="entry name" value="PGBDSf"/>
</dbReference>
<dbReference type="CDD" id="cd16913">
    <property type="entry name" value="YkuD_like"/>
    <property type="match status" value="1"/>
</dbReference>
<proteinExistence type="predicted"/>
<comment type="caution">
    <text evidence="8">The sequence shown here is derived from an EMBL/GenBank/DDBJ whole genome shotgun (WGS) entry which is preliminary data.</text>
</comment>
<dbReference type="Pfam" id="PF01471">
    <property type="entry name" value="PG_binding_1"/>
    <property type="match status" value="1"/>
</dbReference>
<evidence type="ECO:0000259" key="7">
    <source>
        <dbReference type="PROSITE" id="PS52029"/>
    </source>
</evidence>
<dbReference type="InterPro" id="IPR006311">
    <property type="entry name" value="TAT_signal"/>
</dbReference>
<evidence type="ECO:0000256" key="4">
    <source>
        <dbReference type="ARBA" id="ARBA00022984"/>
    </source>
</evidence>
<sequence>MMDVGLDGTTYERCGRGVVDGSTNIDLLGNRTPRSCVIGTREGNRSGRVVARSTRRRRVMEHNEISRRGVVAGAAAMGALAAVGTGVATSASAANPVLKAGSRGTSVTALQKRLNSLGYWCGTPDGVFGALTVQAVLAIQKVAGLGRDGVVGAKTWGAVNRGTRPGSRRGGNRMEVDKRRQIVMVVRGGSVKYIFNTSTGNGELFTYYGRKIRATTPSGEFRINRRGSNGWDYGALGGLWRPFYFNGGIAFHGSASIPAYPASHGCCRLSVSAQNFLIANRLLYIGEPVSVY</sequence>
<dbReference type="GO" id="GO:0016740">
    <property type="term" value="F:transferase activity"/>
    <property type="evidence" value="ECO:0007669"/>
    <property type="project" value="UniProtKB-KW"/>
</dbReference>
<evidence type="ECO:0000256" key="6">
    <source>
        <dbReference type="PROSITE-ProRule" id="PRU01373"/>
    </source>
</evidence>
<evidence type="ECO:0000256" key="1">
    <source>
        <dbReference type="ARBA" id="ARBA00004752"/>
    </source>
</evidence>
<keyword evidence="3 6" id="KW-0133">Cell shape</keyword>
<feature type="active site" description="Nucleophile" evidence="6">
    <location>
        <position position="266"/>
    </location>
</feature>
<dbReference type="InterPro" id="IPR038063">
    <property type="entry name" value="Transpep_catalytic_dom"/>
</dbReference>